<dbReference type="AlphaFoldDB" id="A0A0C9X342"/>
<dbReference type="Proteomes" id="UP000054477">
    <property type="component" value="Unassembled WGS sequence"/>
</dbReference>
<organism evidence="2 3">
    <name type="scientific">Laccaria amethystina LaAM-08-1</name>
    <dbReference type="NCBI Taxonomy" id="1095629"/>
    <lineage>
        <taxon>Eukaryota</taxon>
        <taxon>Fungi</taxon>
        <taxon>Dikarya</taxon>
        <taxon>Basidiomycota</taxon>
        <taxon>Agaricomycotina</taxon>
        <taxon>Agaricomycetes</taxon>
        <taxon>Agaricomycetidae</taxon>
        <taxon>Agaricales</taxon>
        <taxon>Agaricineae</taxon>
        <taxon>Hydnangiaceae</taxon>
        <taxon>Laccaria</taxon>
    </lineage>
</organism>
<dbReference type="HOGENOM" id="CLU_1806467_0_0_1"/>
<dbReference type="OrthoDB" id="27601at2759"/>
<keyword evidence="3" id="KW-1185">Reference proteome</keyword>
<reference evidence="2 3" key="1">
    <citation type="submission" date="2014-04" db="EMBL/GenBank/DDBJ databases">
        <authorList>
            <consortium name="DOE Joint Genome Institute"/>
            <person name="Kuo A."/>
            <person name="Kohler A."/>
            <person name="Nagy L.G."/>
            <person name="Floudas D."/>
            <person name="Copeland A."/>
            <person name="Barry K.W."/>
            <person name="Cichocki N."/>
            <person name="Veneault-Fourrey C."/>
            <person name="LaButti K."/>
            <person name="Lindquist E.A."/>
            <person name="Lipzen A."/>
            <person name="Lundell T."/>
            <person name="Morin E."/>
            <person name="Murat C."/>
            <person name="Sun H."/>
            <person name="Tunlid A."/>
            <person name="Henrissat B."/>
            <person name="Grigoriev I.V."/>
            <person name="Hibbett D.S."/>
            <person name="Martin F."/>
            <person name="Nordberg H.P."/>
            <person name="Cantor M.N."/>
            <person name="Hua S.X."/>
        </authorList>
    </citation>
    <scope>NUCLEOTIDE SEQUENCE [LARGE SCALE GENOMIC DNA]</scope>
    <source>
        <strain evidence="2 3">LaAM-08-1</strain>
    </source>
</reference>
<evidence type="ECO:0000313" key="3">
    <source>
        <dbReference type="Proteomes" id="UP000054477"/>
    </source>
</evidence>
<sequence>MFVRQTIAGAYAAWYGSCFLFGFFDVDFISEGAFHSSTFIFDPHLTSDSATSNLTPFPIRALLSHSNEPTSYTHTHEMSAHALLAMYNPGVVEAFFEGIRAMLDGSGHTGVDGEHVGMVDGDSASGDAHLASVHDANIGRKND</sequence>
<dbReference type="EMBL" id="KN838746">
    <property type="protein sequence ID" value="KIJ95688.1"/>
    <property type="molecule type" value="Genomic_DNA"/>
</dbReference>
<reference evidence="3" key="2">
    <citation type="submission" date="2015-01" db="EMBL/GenBank/DDBJ databases">
        <title>Evolutionary Origins and Diversification of the Mycorrhizal Mutualists.</title>
        <authorList>
            <consortium name="DOE Joint Genome Institute"/>
            <consortium name="Mycorrhizal Genomics Consortium"/>
            <person name="Kohler A."/>
            <person name="Kuo A."/>
            <person name="Nagy L.G."/>
            <person name="Floudas D."/>
            <person name="Copeland A."/>
            <person name="Barry K.W."/>
            <person name="Cichocki N."/>
            <person name="Veneault-Fourrey C."/>
            <person name="LaButti K."/>
            <person name="Lindquist E.A."/>
            <person name="Lipzen A."/>
            <person name="Lundell T."/>
            <person name="Morin E."/>
            <person name="Murat C."/>
            <person name="Riley R."/>
            <person name="Ohm R."/>
            <person name="Sun H."/>
            <person name="Tunlid A."/>
            <person name="Henrissat B."/>
            <person name="Grigoriev I.V."/>
            <person name="Hibbett D.S."/>
            <person name="Martin F."/>
        </authorList>
    </citation>
    <scope>NUCLEOTIDE SEQUENCE [LARGE SCALE GENOMIC DNA]</scope>
    <source>
        <strain evidence="3">LaAM-08-1</strain>
    </source>
</reference>
<name>A0A0C9X342_9AGAR</name>
<evidence type="ECO:0000256" key="1">
    <source>
        <dbReference type="SAM" id="MobiDB-lite"/>
    </source>
</evidence>
<accession>A0A0C9X342</accession>
<evidence type="ECO:0000313" key="2">
    <source>
        <dbReference type="EMBL" id="KIJ95688.1"/>
    </source>
</evidence>
<proteinExistence type="predicted"/>
<gene>
    <name evidence="2" type="ORF">K443DRAFT_11196</name>
</gene>
<feature type="region of interest" description="Disordered" evidence="1">
    <location>
        <begin position="122"/>
        <end position="143"/>
    </location>
</feature>
<protein>
    <submittedName>
        <fullName evidence="2">Uncharacterized protein</fullName>
    </submittedName>
</protein>